<proteinExistence type="predicted"/>
<organism evidence="1 2">
    <name type="scientific">Goodea atripinnis</name>
    <dbReference type="NCBI Taxonomy" id="208336"/>
    <lineage>
        <taxon>Eukaryota</taxon>
        <taxon>Metazoa</taxon>
        <taxon>Chordata</taxon>
        <taxon>Craniata</taxon>
        <taxon>Vertebrata</taxon>
        <taxon>Euteleostomi</taxon>
        <taxon>Actinopterygii</taxon>
        <taxon>Neopterygii</taxon>
        <taxon>Teleostei</taxon>
        <taxon>Neoteleostei</taxon>
        <taxon>Acanthomorphata</taxon>
        <taxon>Ovalentaria</taxon>
        <taxon>Atherinomorphae</taxon>
        <taxon>Cyprinodontiformes</taxon>
        <taxon>Goodeidae</taxon>
        <taxon>Goodea</taxon>
    </lineage>
</organism>
<evidence type="ECO:0000313" key="2">
    <source>
        <dbReference type="Proteomes" id="UP001476798"/>
    </source>
</evidence>
<dbReference type="Proteomes" id="UP001476798">
    <property type="component" value="Unassembled WGS sequence"/>
</dbReference>
<dbReference type="EMBL" id="JAHRIO010079996">
    <property type="protein sequence ID" value="MEQ2183738.1"/>
    <property type="molecule type" value="Genomic_DNA"/>
</dbReference>
<gene>
    <name evidence="1" type="ORF">GOODEAATRI_001087</name>
</gene>
<reference evidence="1 2" key="1">
    <citation type="submission" date="2021-06" db="EMBL/GenBank/DDBJ databases">
        <authorList>
            <person name="Palmer J.M."/>
        </authorList>
    </citation>
    <scope>NUCLEOTIDE SEQUENCE [LARGE SCALE GENOMIC DNA]</scope>
    <source>
        <strain evidence="1 2">GA_2019</strain>
        <tissue evidence="1">Muscle</tissue>
    </source>
</reference>
<protein>
    <submittedName>
        <fullName evidence="1">Uncharacterized protein</fullName>
    </submittedName>
</protein>
<name>A0ABV0PJS6_9TELE</name>
<comment type="caution">
    <text evidence="1">The sequence shown here is derived from an EMBL/GenBank/DDBJ whole genome shotgun (WGS) entry which is preliminary data.</text>
</comment>
<evidence type="ECO:0000313" key="1">
    <source>
        <dbReference type="EMBL" id="MEQ2183738.1"/>
    </source>
</evidence>
<keyword evidence="2" id="KW-1185">Reference proteome</keyword>
<accession>A0ABV0PJS6</accession>
<sequence>MPLPRPLLLNKQRGTAAPHWPPPSCVGIMCVPLMCDLVLHRSVFGSCFSVLLVHAVFICGGLLCHGSLETLFSTSPLTHNNAQLCPYVSFSLRFTLTCRCEDGRQSHTLRRERKSHAATLDGLFHLLGEGRSIAALKGVFSAFQPLADAAAPCVTSSGALHPGDHTGCLTDGVTSLHLVEVSHRLTSTFRLLKTDNVFLFEHFTDSKVSVVSFKECKPTCITEFPCVATFAVTVCVTSVRDLAAAVFAGETAAGVEQLSLVT</sequence>